<dbReference type="Proteomes" id="UP000036873">
    <property type="component" value="Unassembled WGS sequence"/>
</dbReference>
<accession>A0A0L6TYY7</accession>
<proteinExistence type="predicted"/>
<dbReference type="AlphaFoldDB" id="A0A0L6TYY7"/>
<evidence type="ECO:0000259" key="1">
    <source>
        <dbReference type="Pfam" id="PF20378"/>
    </source>
</evidence>
<evidence type="ECO:0000313" key="2">
    <source>
        <dbReference type="EMBL" id="KNZ41458.1"/>
    </source>
</evidence>
<dbReference type="InterPro" id="IPR046655">
    <property type="entry name" value="DUF6673"/>
</dbReference>
<dbReference type="Pfam" id="PF20378">
    <property type="entry name" value="DUF6673"/>
    <property type="match status" value="1"/>
</dbReference>
<gene>
    <name evidence="2" type="ORF">AKG39_11860</name>
</gene>
<organism evidence="2 3">
    <name type="scientific">Acetobacterium bakii</name>
    <dbReference type="NCBI Taxonomy" id="52689"/>
    <lineage>
        <taxon>Bacteria</taxon>
        <taxon>Bacillati</taxon>
        <taxon>Bacillota</taxon>
        <taxon>Clostridia</taxon>
        <taxon>Eubacteriales</taxon>
        <taxon>Eubacteriaceae</taxon>
        <taxon>Acetobacterium</taxon>
    </lineage>
</organism>
<protein>
    <recommendedName>
        <fullName evidence="1">DUF6673 domain-containing protein</fullName>
    </recommendedName>
</protein>
<keyword evidence="3" id="KW-1185">Reference proteome</keyword>
<feature type="domain" description="DUF6673" evidence="1">
    <location>
        <begin position="1"/>
        <end position="95"/>
    </location>
</feature>
<name>A0A0L6TYY7_9FIRM</name>
<dbReference type="RefSeq" id="WP_050740618.1">
    <property type="nucleotide sequence ID" value="NZ_LGYO01000029.1"/>
</dbReference>
<reference evidence="3" key="1">
    <citation type="submission" date="2015-07" db="EMBL/GenBank/DDBJ databases">
        <title>Draft genome sequence of Acetobacterium bakii DSM 8293, a potential psychrophilic chemical producer through syngas fermentation.</title>
        <authorList>
            <person name="Song Y."/>
            <person name="Hwang S."/>
            <person name="Cho B.-K."/>
        </authorList>
    </citation>
    <scope>NUCLEOTIDE SEQUENCE [LARGE SCALE GENOMIC DNA]</scope>
    <source>
        <strain evidence="3">DSM 8239</strain>
    </source>
</reference>
<evidence type="ECO:0000313" key="3">
    <source>
        <dbReference type="Proteomes" id="UP000036873"/>
    </source>
</evidence>
<comment type="caution">
    <text evidence="2">The sequence shown here is derived from an EMBL/GenBank/DDBJ whole genome shotgun (WGS) entry which is preliminary data.</text>
</comment>
<sequence length="114" mass="13031">MIINGIELELDVMDVNTADKFQNMVETLFGDYKKCDQIGDILRQRCMIINEIFDGMFGEGAADAVLPGEMNLTNSFAALEEIVNEFVKLPDKMIEAQRKCFYKIEKESELKLLK</sequence>
<dbReference type="OrthoDB" id="1828699at2"/>
<dbReference type="EMBL" id="LGYO01000029">
    <property type="protein sequence ID" value="KNZ41458.1"/>
    <property type="molecule type" value="Genomic_DNA"/>
</dbReference>